<dbReference type="InterPro" id="IPR032708">
    <property type="entry name" value="McjB_C"/>
</dbReference>
<sequence>MTTPAALVRPTPPGTVGRRLVARVAVLLARGLAMAPPKRIRAVLTVLRRGARPSGYAEAKAARDMVLAVSLRCLGPQGCLPRSLATVILCRLAGHWPAWCVGVGMAPPFTAHAWVEAGGRMVDEPMPDGYLAKLITVPASGDR</sequence>
<dbReference type="AlphaFoldDB" id="A0A7W5FF33"/>
<dbReference type="NCBIfam" id="NF033537">
    <property type="entry name" value="lasso_biosyn_B2"/>
    <property type="match status" value="1"/>
</dbReference>
<evidence type="ECO:0000313" key="3">
    <source>
        <dbReference type="Proteomes" id="UP000590749"/>
    </source>
</evidence>
<feature type="domain" description="Microcin J25-processing protein McjB C-terminal" evidence="1">
    <location>
        <begin position="24"/>
        <end position="132"/>
    </location>
</feature>
<comment type="caution">
    <text evidence="2">The sequence shown here is derived from an EMBL/GenBank/DDBJ whole genome shotgun (WGS) entry which is preliminary data.</text>
</comment>
<accession>A0A7W5FF33</accession>
<evidence type="ECO:0000259" key="1">
    <source>
        <dbReference type="Pfam" id="PF13471"/>
    </source>
</evidence>
<protein>
    <recommendedName>
        <fullName evidence="1">Microcin J25-processing protein McjB C-terminal domain-containing protein</fullName>
    </recommendedName>
</protein>
<dbReference type="Pfam" id="PF13471">
    <property type="entry name" value="Transglut_core3"/>
    <property type="match status" value="1"/>
</dbReference>
<keyword evidence="3" id="KW-1185">Reference proteome</keyword>
<dbReference type="RefSeq" id="WP_183221494.1">
    <property type="nucleotide sequence ID" value="NZ_BMPW01000005.1"/>
</dbReference>
<dbReference type="EMBL" id="JACHXF010000007">
    <property type="protein sequence ID" value="MBB3096188.1"/>
    <property type="molecule type" value="Genomic_DNA"/>
</dbReference>
<evidence type="ECO:0000313" key="2">
    <source>
        <dbReference type="EMBL" id="MBB3096188.1"/>
    </source>
</evidence>
<dbReference type="Proteomes" id="UP000590749">
    <property type="component" value="Unassembled WGS sequence"/>
</dbReference>
<proteinExistence type="predicted"/>
<dbReference type="InterPro" id="IPR053521">
    <property type="entry name" value="McjB-like"/>
</dbReference>
<name>A0A7W5FF33_9ACTN</name>
<organism evidence="2 3">
    <name type="scientific">Actinoplanes campanulatus</name>
    <dbReference type="NCBI Taxonomy" id="113559"/>
    <lineage>
        <taxon>Bacteria</taxon>
        <taxon>Bacillati</taxon>
        <taxon>Actinomycetota</taxon>
        <taxon>Actinomycetes</taxon>
        <taxon>Micromonosporales</taxon>
        <taxon>Micromonosporaceae</taxon>
        <taxon>Actinoplanes</taxon>
    </lineage>
</organism>
<reference evidence="2 3" key="1">
    <citation type="submission" date="2020-08" db="EMBL/GenBank/DDBJ databases">
        <title>Genomic Encyclopedia of Type Strains, Phase III (KMG-III): the genomes of soil and plant-associated and newly described type strains.</title>
        <authorList>
            <person name="Whitman W."/>
        </authorList>
    </citation>
    <scope>NUCLEOTIDE SEQUENCE [LARGE SCALE GENOMIC DNA]</scope>
    <source>
        <strain evidence="2 3">CECT 3287</strain>
    </source>
</reference>
<gene>
    <name evidence="2" type="ORF">FHR83_003858</name>
</gene>